<dbReference type="InterPro" id="IPR056916">
    <property type="entry name" value="NTS_TR130"/>
</dbReference>
<dbReference type="InterPro" id="IPR045126">
    <property type="entry name" value="TRAPPC10/Trs130"/>
</dbReference>
<dbReference type="GO" id="GO:0005829">
    <property type="term" value="C:cytosol"/>
    <property type="evidence" value="ECO:0007669"/>
    <property type="project" value="GOC"/>
</dbReference>
<dbReference type="PANTHER" id="PTHR13251">
    <property type="entry name" value="EPILEPSY HOLOPROSENCEPHALY CANDIDATE 1/TMEM1"/>
    <property type="match status" value="1"/>
</dbReference>
<name>F8MUR2_NEUT8</name>
<dbReference type="OrthoDB" id="10256906at2759"/>
<organism evidence="9 10">
    <name type="scientific">Neurospora tetrasperma (strain FGSC 2508 / ATCC MYA-4615 / P0657)</name>
    <dbReference type="NCBI Taxonomy" id="510951"/>
    <lineage>
        <taxon>Eukaryota</taxon>
        <taxon>Fungi</taxon>
        <taxon>Dikarya</taxon>
        <taxon>Ascomycota</taxon>
        <taxon>Pezizomycotina</taxon>
        <taxon>Sordariomycetes</taxon>
        <taxon>Sordariomycetidae</taxon>
        <taxon>Sordariales</taxon>
        <taxon>Sordariaceae</taxon>
        <taxon>Neurospora</taxon>
    </lineage>
</organism>
<dbReference type="HOGENOM" id="CLU_001428_1_1_1"/>
<feature type="region of interest" description="Disordered" evidence="4">
    <location>
        <begin position="1583"/>
        <end position="1623"/>
    </location>
</feature>
<feature type="compositionally biased region" description="Low complexity" evidence="4">
    <location>
        <begin position="1583"/>
        <end position="1619"/>
    </location>
</feature>
<evidence type="ECO:0000259" key="6">
    <source>
        <dbReference type="Pfam" id="PF23036"/>
    </source>
</evidence>
<dbReference type="Pfam" id="PF23036">
    <property type="entry name" value="TRAPPC10_1st"/>
    <property type="match status" value="2"/>
</dbReference>
<evidence type="ECO:0000259" key="8">
    <source>
        <dbReference type="Pfam" id="PF24967"/>
    </source>
</evidence>
<dbReference type="Pfam" id="PF24965">
    <property type="entry name" value="TRS130_4HB"/>
    <property type="match status" value="1"/>
</dbReference>
<feature type="compositionally biased region" description="Polar residues" evidence="4">
    <location>
        <begin position="126"/>
        <end position="135"/>
    </location>
</feature>
<dbReference type="GO" id="GO:1990071">
    <property type="term" value="C:TRAPPII protein complex"/>
    <property type="evidence" value="ECO:0007669"/>
    <property type="project" value="InterPro"/>
</dbReference>
<dbReference type="RefSeq" id="XP_009853535.1">
    <property type="nucleotide sequence ID" value="XM_009855233.1"/>
</dbReference>
<feature type="domain" description="DUF7077" evidence="7">
    <location>
        <begin position="1085"/>
        <end position="1205"/>
    </location>
</feature>
<evidence type="ECO:0000259" key="5">
    <source>
        <dbReference type="Pfam" id="PF12584"/>
    </source>
</evidence>
<dbReference type="Pfam" id="PF12584">
    <property type="entry name" value="TRAPPC10"/>
    <property type="match status" value="1"/>
</dbReference>
<dbReference type="Pfam" id="PF23274">
    <property type="entry name" value="DUF7077"/>
    <property type="match status" value="1"/>
</dbReference>
<evidence type="ECO:0000256" key="4">
    <source>
        <dbReference type="SAM" id="MobiDB-lite"/>
    </source>
</evidence>
<protein>
    <recommendedName>
        <fullName evidence="11">Trafficking protein particle complex subunit 10</fullName>
    </recommendedName>
</protein>
<keyword evidence="3" id="KW-0333">Golgi apparatus</keyword>
<dbReference type="InterPro" id="IPR056913">
    <property type="entry name" value="TRAPPC10/Trs130_N"/>
</dbReference>
<dbReference type="GeneID" id="20825533"/>
<feature type="region of interest" description="Disordered" evidence="4">
    <location>
        <begin position="123"/>
        <end position="194"/>
    </location>
</feature>
<dbReference type="GO" id="GO:0034498">
    <property type="term" value="P:early endosome to Golgi transport"/>
    <property type="evidence" value="ECO:0007669"/>
    <property type="project" value="TreeGrafter"/>
</dbReference>
<comment type="subcellular location">
    <subcellularLocation>
        <location evidence="1">Golgi apparatus</location>
    </subcellularLocation>
</comment>
<dbReference type="GO" id="GO:0006891">
    <property type="term" value="P:intra-Golgi vesicle-mediated transport"/>
    <property type="evidence" value="ECO:0007669"/>
    <property type="project" value="TreeGrafter"/>
</dbReference>
<dbReference type="VEuPathDB" id="FungiDB:NEUTE1DRAFT_131420"/>
<feature type="domain" description="Trs130 NTS" evidence="8">
    <location>
        <begin position="796"/>
        <end position="889"/>
    </location>
</feature>
<dbReference type="Pfam" id="PF24967">
    <property type="entry name" value="NTS_TR130"/>
    <property type="match status" value="1"/>
</dbReference>
<feature type="region of interest" description="Disordered" evidence="4">
    <location>
        <begin position="549"/>
        <end position="571"/>
    </location>
</feature>
<feature type="domain" description="TRAPPC10/Trs130 N-terminal" evidence="6">
    <location>
        <begin position="190"/>
        <end position="304"/>
    </location>
</feature>
<keyword evidence="2" id="KW-0813">Transport</keyword>
<evidence type="ECO:0000313" key="9">
    <source>
        <dbReference type="EMBL" id="EGO55744.1"/>
    </source>
</evidence>
<dbReference type="EMBL" id="GL891306">
    <property type="protein sequence ID" value="EGO55744.1"/>
    <property type="molecule type" value="Genomic_DNA"/>
</dbReference>
<evidence type="ECO:0000256" key="2">
    <source>
        <dbReference type="ARBA" id="ARBA00022448"/>
    </source>
</evidence>
<proteinExistence type="predicted"/>
<feature type="region of interest" description="Disordered" evidence="4">
    <location>
        <begin position="658"/>
        <end position="705"/>
    </location>
</feature>
<evidence type="ECO:0000313" key="10">
    <source>
        <dbReference type="Proteomes" id="UP000008065"/>
    </source>
</evidence>
<dbReference type="Proteomes" id="UP000008065">
    <property type="component" value="Unassembled WGS sequence"/>
</dbReference>
<evidence type="ECO:0008006" key="11">
    <source>
        <dbReference type="Google" id="ProtNLM"/>
    </source>
</evidence>
<evidence type="ECO:0000256" key="3">
    <source>
        <dbReference type="ARBA" id="ARBA00023034"/>
    </source>
</evidence>
<dbReference type="InterPro" id="IPR055505">
    <property type="entry name" value="DUF7077"/>
</dbReference>
<keyword evidence="10" id="KW-1185">Reference proteome</keyword>
<feature type="region of interest" description="Disordered" evidence="4">
    <location>
        <begin position="1521"/>
        <end position="1553"/>
    </location>
</feature>
<feature type="compositionally biased region" description="Polar residues" evidence="4">
    <location>
        <begin position="679"/>
        <end position="690"/>
    </location>
</feature>
<accession>F8MUR2</accession>
<reference evidence="10" key="1">
    <citation type="journal article" date="2011" name="Genetics">
        <title>Massive changes in genome architecture accompany the transition to self-fertility in the filamentous fungus Neurospora tetrasperma.</title>
        <authorList>
            <person name="Ellison C.E."/>
            <person name="Stajich J.E."/>
            <person name="Jacobson D.J."/>
            <person name="Natvig D.O."/>
            <person name="Lapidus A."/>
            <person name="Foster B."/>
            <person name="Aerts A."/>
            <person name="Riley R."/>
            <person name="Lindquist E.A."/>
            <person name="Grigoriev I.V."/>
            <person name="Taylor J.W."/>
        </authorList>
    </citation>
    <scope>NUCLEOTIDE SEQUENCE [LARGE SCALE GENOMIC DNA]</scope>
    <source>
        <strain evidence="10">FGSC 2508 / P0657</strain>
    </source>
</reference>
<dbReference type="InterPro" id="IPR022233">
    <property type="entry name" value="TRAPPC10/Trs130_C"/>
</dbReference>
<dbReference type="PANTHER" id="PTHR13251:SF3">
    <property type="entry name" value="TRAFFICKING PROTEIN PARTICLE COMPLEX SUBUNIT 10"/>
    <property type="match status" value="1"/>
</dbReference>
<evidence type="ECO:0000256" key="1">
    <source>
        <dbReference type="ARBA" id="ARBA00004555"/>
    </source>
</evidence>
<evidence type="ECO:0000259" key="7">
    <source>
        <dbReference type="Pfam" id="PF23274"/>
    </source>
</evidence>
<gene>
    <name evidence="9" type="ORF">NEUTE1DRAFT_131420</name>
</gene>
<sequence>MHKCTKKSSYRHGFVVYGNFNKTTECFQDDDDAFATTQQPLKITPRVSCHRSRPTTELSSMEQPFSSSKVTVEYFDPHDVYKLLSPGLIPRLPLRDLNWQSHAGPVRSINTLHVELVPADQAGTVDRSSVLSPTPDSKAPGRGRGESTASSRDDGFSTAPIGGGRGTPTDNAGPPGAIRHSGPGITKERRHQIPGLRRTPYLKILFVRCDDNDAYKSTTRSEIREWIKANTHSLTPGKTASNAENHDAFEWLIVHVVIPNTVAATQPRSSGSKAADSSSEKTSALKWRTGSSTLLEKLRNDFNGTGKGAVDRVRQIRIGINDVPYDLLPRVVPAVPTGYQETEQDSENAWQDLIGKIKELILSSFDIRVTQYEEDIKDKDAQRGLPGWNFCTFFILKEGLARGFESVGLVEDALVGYDELSIGLDAIIKEQAISGSAEAHGGALLDYTEELKILAEQAASQIFSGSMEFEDEETVDLQTSKRVKDTDPFGAIPISSTKKPYRELILANNISLFDFRCYIFSRQVALLLRLGNAWSTREELLAKLKEQQDMAPRGVAPRAPPPKQASDESENLSQLAEICRRTLEFVPAVSMLIRKDILAALGLVKGGVGAGDDFQKIDPVLAEVIDNIVASFAFSVAQQILAQTSTKSLQIPAPMLATSGDSEHKSAIPEPKTMMHPARSSSIPLRQSIQRPPPSPVGFPGPGRKDSVGEYGMAQFLKTGLEELAATRAELYTLSRNVLEECGKRRGWTNGWAAVPIVGESADLQEISLDDEPSSEAKPSTEVGSDLQASVAGVGNELLRTALDNKDDFYRLYETLTDKAMRHYSVAKYDHSVQATKADLAVLKFHLSEYKEAEYYFYNTIPFFGGCSWSLLELSMLVMYARCLKELGRQEDYVTKALRQLLTKAAAAERDRLQQKSKIRIGNGSVAQYPENSAISGFLADMLTVSATLEKEVKIPLTNFFGEVELDGPPTYDDDQDSFSLSLKLRSLLVDEFDAESVSLRISSPGFGGNKEIWVQAKGPVTIKPGRNKVPLQSNMLMPGNYEVDQIRIKSSNILLHFERELGQVVEKPFPVLQNPVVTLYQRTSSLDVRLSSSKDIRLDTNNMLEVEVMTGWNDITSAEVKIKSATGGLRLLMGDAVILDESAAKSKKAEGGTFTFGAITRDSSVKISFPFKMEQDVLHVAVKVEVTYSTDKGTFTFFKTSSVSIALALGVNVQDVFKHKALFSRFTVSTASPSPLRLYKSELIPSELFESHYGIPPSDPVAIFPKQPASLLYKITKKPGVTIGPNTKKTLYLKLWYSVLQDEIEDLLDKTLTKDLADTPLRQYSKLIVYKVLAWSQKRLTAYELEKCTLLGELSTSFLSDVNWATQFPGIGPTSSSSLKGEDSHQIAAQLAAFLRSWLLANPVLPLSVPNHNSSLISTILIPVDIPPITIVHTTDIVFQQPPLPINSTSSSTSLDDVQGHPTFIINQQLPATLRLKWTRIWDTVYPASPQRSEDLEFSYEINAPPDTWLVGGRRKGHFVIPAATTSNPTDQDGEKKSSTRESSTPQTEADIPLLLIPLREGYLPYPSVDIKQVKATAVSATASHSSSSSSTSPTRNNEGQQAGGAVQQPQQQQQPQGHYETDNRNLGEVVQVISDRARVTLSLDASGPAGGPLVLECERVGLEGEGGRVVA</sequence>
<feature type="domain" description="TRAPPC10/Trs130 C-terminal" evidence="5">
    <location>
        <begin position="1424"/>
        <end position="1635"/>
    </location>
</feature>
<feature type="domain" description="TRAPPC10/Trs130 N-terminal" evidence="6">
    <location>
        <begin position="341"/>
        <end position="535"/>
    </location>
</feature>
<feature type="region of interest" description="Disordered" evidence="4">
    <location>
        <begin position="264"/>
        <end position="285"/>
    </location>
</feature>
<dbReference type="KEGG" id="nte:NEUTE1DRAFT131420"/>